<reference evidence="1 2" key="1">
    <citation type="submission" date="2023-07" db="EMBL/GenBank/DDBJ databases">
        <title>Sequencing the genomes of 1000 actinobacteria strains.</title>
        <authorList>
            <person name="Klenk H.-P."/>
        </authorList>
    </citation>
    <scope>NUCLEOTIDE SEQUENCE [LARGE SCALE GENOMIC DNA]</scope>
    <source>
        <strain evidence="1 2">DSM 46740</strain>
    </source>
</reference>
<proteinExistence type="predicted"/>
<dbReference type="InterPro" id="IPR004401">
    <property type="entry name" value="YbaB/EbfC"/>
</dbReference>
<comment type="caution">
    <text evidence="1">The sequence shown here is derived from an EMBL/GenBank/DDBJ whole genome shotgun (WGS) entry which is preliminary data.</text>
</comment>
<evidence type="ECO:0000313" key="2">
    <source>
        <dbReference type="Proteomes" id="UP001225356"/>
    </source>
</evidence>
<dbReference type="Gene3D" id="3.30.1310.10">
    <property type="entry name" value="Nucleoid-associated protein YbaB-like domain"/>
    <property type="match status" value="1"/>
</dbReference>
<dbReference type="SUPFAM" id="SSF82607">
    <property type="entry name" value="YbaB-like"/>
    <property type="match status" value="1"/>
</dbReference>
<keyword evidence="2" id="KW-1185">Reference proteome</keyword>
<dbReference type="RefSeq" id="WP_307562093.1">
    <property type="nucleotide sequence ID" value="NZ_JAUSQU010000001.1"/>
</dbReference>
<name>A0ABT9QH38_9ACTN</name>
<dbReference type="EMBL" id="JAUSQU010000001">
    <property type="protein sequence ID" value="MDP9845999.1"/>
    <property type="molecule type" value="Genomic_DNA"/>
</dbReference>
<evidence type="ECO:0000313" key="1">
    <source>
        <dbReference type="EMBL" id="MDP9845999.1"/>
    </source>
</evidence>
<gene>
    <name evidence="1" type="ORF">J2853_005210</name>
</gene>
<dbReference type="InterPro" id="IPR036894">
    <property type="entry name" value="YbaB-like_sf"/>
</dbReference>
<dbReference type="GO" id="GO:0003677">
    <property type="term" value="F:DNA binding"/>
    <property type="evidence" value="ECO:0007669"/>
    <property type="project" value="UniProtKB-KW"/>
</dbReference>
<organism evidence="1 2">
    <name type="scientific">Streptosporangium lutulentum</name>
    <dbReference type="NCBI Taxonomy" id="1461250"/>
    <lineage>
        <taxon>Bacteria</taxon>
        <taxon>Bacillati</taxon>
        <taxon>Actinomycetota</taxon>
        <taxon>Actinomycetes</taxon>
        <taxon>Streptosporangiales</taxon>
        <taxon>Streptosporangiaceae</taxon>
        <taxon>Streptosporangium</taxon>
    </lineage>
</organism>
<dbReference type="Proteomes" id="UP001225356">
    <property type="component" value="Unassembled WGS sequence"/>
</dbReference>
<dbReference type="Pfam" id="PF02575">
    <property type="entry name" value="YbaB_DNA_bd"/>
    <property type="match status" value="1"/>
</dbReference>
<accession>A0ABT9QH38</accession>
<keyword evidence="1" id="KW-0238">DNA-binding</keyword>
<sequence length="128" mass="14000">MFGYDVDPSDIRQRDIVKAEEQLDRFQSLLAAQEEQLTEIVGTGEGDSGHVRATVASDGRVIEVALDPRAVKGGSEALSEQILLAVHRARQNAQRQADSLLRETLQEALPGTSIDLTAIYQQARSILD</sequence>
<protein>
    <submittedName>
        <fullName evidence="1">DNA-binding protein YbaB</fullName>
    </submittedName>
</protein>